<dbReference type="InterPro" id="IPR029045">
    <property type="entry name" value="ClpP/crotonase-like_dom_sf"/>
</dbReference>
<keyword evidence="4" id="KW-0443">Lipid metabolism</keyword>
<dbReference type="InterPro" id="IPR052377">
    <property type="entry name" value="Mitochondrial_ECH-domain"/>
</dbReference>
<evidence type="ECO:0000256" key="4">
    <source>
        <dbReference type="ARBA" id="ARBA00023098"/>
    </source>
</evidence>
<reference evidence="7 8" key="1">
    <citation type="submission" date="2020-08" db="EMBL/GenBank/DDBJ databases">
        <title>Genomic Encyclopedia of Type Strains, Phase IV (KMG-IV): sequencing the most valuable type-strain genomes for metagenomic binning, comparative biology and taxonomic classification.</title>
        <authorList>
            <person name="Goeker M."/>
        </authorList>
    </citation>
    <scope>NUCLEOTIDE SEQUENCE [LARGE SCALE GENOMIC DNA]</scope>
    <source>
        <strain evidence="7 8">DSM 12141</strain>
    </source>
</reference>
<dbReference type="Proteomes" id="UP000541136">
    <property type="component" value="Unassembled WGS sequence"/>
</dbReference>
<comment type="function">
    <text evidence="5">May play a role in fatty acid biosynthesis and insulin sensitivity.</text>
</comment>
<dbReference type="CDD" id="cd06558">
    <property type="entry name" value="crotonase-like"/>
    <property type="match status" value="1"/>
</dbReference>
<dbReference type="PANTHER" id="PTHR43602">
    <property type="match status" value="1"/>
</dbReference>
<proteinExistence type="inferred from homology"/>
<sequence>MTQASNASNDPVLDERRDGVLTLTLNRPDQFNALSEDMLTALQARFDACRDDTGLRVVVLAANGRAFCAGHDLKQMRGHAGDRDYYNDLFGRCGRLMQSIARCPVPVIARVHGTATAAGCQLVASCDLAVAAESARLAVSGINVGLFCATPAVALTRNVPLKNAFEMLVTGQFISARQAAERGLVNHAVPDAELDRAVQGLVDAILAKSPVAVRIGKAMVYRQLGLPLDQAYDYAAGVMAENMLAEDVGEGIDAFMQKRPPQWRGR</sequence>
<dbReference type="RefSeq" id="WP_151024941.1">
    <property type="nucleotide sequence ID" value="NZ_JACHIB010000001.1"/>
</dbReference>
<evidence type="ECO:0000256" key="3">
    <source>
        <dbReference type="ARBA" id="ARBA00022946"/>
    </source>
</evidence>
<dbReference type="InterPro" id="IPR014748">
    <property type="entry name" value="Enoyl-CoA_hydra_C"/>
</dbReference>
<evidence type="ECO:0000256" key="6">
    <source>
        <dbReference type="ARBA" id="ARBA00040545"/>
    </source>
</evidence>
<dbReference type="InterPro" id="IPR001753">
    <property type="entry name" value="Enoyl-CoA_hydra/iso"/>
</dbReference>
<name>A0A7W9TMN2_CASDE</name>
<protein>
    <recommendedName>
        <fullName evidence="6">Enoyl-CoA hydratase domain-containing protein 3, mitochondrial</fullName>
    </recommendedName>
</protein>
<evidence type="ECO:0000256" key="1">
    <source>
        <dbReference type="ARBA" id="ARBA00005254"/>
    </source>
</evidence>
<comment type="caution">
    <text evidence="7">The sequence shown here is derived from an EMBL/GenBank/DDBJ whole genome shotgun (WGS) entry which is preliminary data.</text>
</comment>
<evidence type="ECO:0000313" key="7">
    <source>
        <dbReference type="EMBL" id="MBB6082157.1"/>
    </source>
</evidence>
<dbReference type="GO" id="GO:0006631">
    <property type="term" value="P:fatty acid metabolic process"/>
    <property type="evidence" value="ECO:0007669"/>
    <property type="project" value="UniProtKB-KW"/>
</dbReference>
<dbReference type="PANTHER" id="PTHR43602:SF1">
    <property type="entry name" value="ENOYL-COA HYDRATASE DOMAIN-CONTAINING PROTEIN 3, MITOCHONDRIAL"/>
    <property type="match status" value="1"/>
</dbReference>
<dbReference type="AlphaFoldDB" id="A0A7W9TMN2"/>
<evidence type="ECO:0000256" key="5">
    <source>
        <dbReference type="ARBA" id="ARBA00037410"/>
    </source>
</evidence>
<evidence type="ECO:0000256" key="2">
    <source>
        <dbReference type="ARBA" id="ARBA00022832"/>
    </source>
</evidence>
<gene>
    <name evidence="7" type="ORF">HNR28_000175</name>
</gene>
<accession>A0A7W9TMN2</accession>
<dbReference type="GO" id="GO:0016836">
    <property type="term" value="F:hydro-lyase activity"/>
    <property type="evidence" value="ECO:0007669"/>
    <property type="project" value="TreeGrafter"/>
</dbReference>
<dbReference type="EMBL" id="JACHIB010000001">
    <property type="protein sequence ID" value="MBB6082157.1"/>
    <property type="molecule type" value="Genomic_DNA"/>
</dbReference>
<dbReference type="NCBIfam" id="NF006008">
    <property type="entry name" value="PRK08139.1"/>
    <property type="match status" value="1"/>
</dbReference>
<keyword evidence="2" id="KW-0276">Fatty acid metabolism</keyword>
<comment type="similarity">
    <text evidence="1">Belongs to the enoyl-CoA hydratase/isomerase family.</text>
</comment>
<dbReference type="Pfam" id="PF00378">
    <property type="entry name" value="ECH_1"/>
    <property type="match status" value="1"/>
</dbReference>
<organism evidence="7 8">
    <name type="scientific">Castellaniella defragrans</name>
    <name type="common">Alcaligenes defragrans</name>
    <dbReference type="NCBI Taxonomy" id="75697"/>
    <lineage>
        <taxon>Bacteria</taxon>
        <taxon>Pseudomonadati</taxon>
        <taxon>Pseudomonadota</taxon>
        <taxon>Betaproteobacteria</taxon>
        <taxon>Burkholderiales</taxon>
        <taxon>Alcaligenaceae</taxon>
        <taxon>Castellaniella</taxon>
    </lineage>
</organism>
<dbReference type="SUPFAM" id="SSF52096">
    <property type="entry name" value="ClpP/crotonase"/>
    <property type="match status" value="1"/>
</dbReference>
<dbReference type="Gene3D" id="1.10.12.10">
    <property type="entry name" value="Lyase 2-enoyl-coa Hydratase, Chain A, domain 2"/>
    <property type="match status" value="1"/>
</dbReference>
<dbReference type="Gene3D" id="3.90.226.10">
    <property type="entry name" value="2-enoyl-CoA Hydratase, Chain A, domain 1"/>
    <property type="match status" value="1"/>
</dbReference>
<keyword evidence="3" id="KW-0809">Transit peptide</keyword>
<evidence type="ECO:0000313" key="8">
    <source>
        <dbReference type="Proteomes" id="UP000541136"/>
    </source>
</evidence>